<sequence length="356" mass="38813">MTEAAPRLDTLSLHSQTSEIVLPKRFLEGGAPQLRHLILTGAALSPLQPLLTSATSLVSLVLERIPSSAYFSPDSLITQIRAMPFLQVLSISFLSTVPRPGFRGERVLPRGQVARIELPGLTQLIYRGVSAYIEALLSRIRSPRIEDVDIALFNQLTLDVPRTCEFVRELESLRPTRARIDFAEASVHIIVSAPHSTASSSPDVFLSVSCARLDFQVAAMAQLCSGLSATLLPVEELVLGFHHRGGEVDPGLWRGFLAPFSSVGTLRVHVALAADVERALRPDPTTQPLLPELREIVLLHGSDENTLKSASAVFSAFVDERGDAGHPVKVQSQDLSKLVESETVRAVSSRRRLEKS</sequence>
<name>A0AAD4LEE9_9AGAM</name>
<organism evidence="1 2">
    <name type="scientific">Lactarius akahatsu</name>
    <dbReference type="NCBI Taxonomy" id="416441"/>
    <lineage>
        <taxon>Eukaryota</taxon>
        <taxon>Fungi</taxon>
        <taxon>Dikarya</taxon>
        <taxon>Basidiomycota</taxon>
        <taxon>Agaricomycotina</taxon>
        <taxon>Agaricomycetes</taxon>
        <taxon>Russulales</taxon>
        <taxon>Russulaceae</taxon>
        <taxon>Lactarius</taxon>
    </lineage>
</organism>
<gene>
    <name evidence="1" type="ORF">EDB92DRAFT_1547149</name>
</gene>
<comment type="caution">
    <text evidence="1">The sequence shown here is derived from an EMBL/GenBank/DDBJ whole genome shotgun (WGS) entry which is preliminary data.</text>
</comment>
<dbReference type="EMBL" id="JAKELL010000080">
    <property type="protein sequence ID" value="KAH8984043.1"/>
    <property type="molecule type" value="Genomic_DNA"/>
</dbReference>
<protein>
    <submittedName>
        <fullName evidence="1">Uncharacterized protein</fullName>
    </submittedName>
</protein>
<dbReference type="SUPFAM" id="SSF52047">
    <property type="entry name" value="RNI-like"/>
    <property type="match status" value="1"/>
</dbReference>
<dbReference type="Proteomes" id="UP001201163">
    <property type="component" value="Unassembled WGS sequence"/>
</dbReference>
<reference evidence="1" key="1">
    <citation type="submission" date="2022-01" db="EMBL/GenBank/DDBJ databases">
        <title>Comparative genomics reveals a dynamic genome evolution in the ectomycorrhizal milk-cap (Lactarius) mushrooms.</title>
        <authorList>
            <consortium name="DOE Joint Genome Institute"/>
            <person name="Lebreton A."/>
            <person name="Tang N."/>
            <person name="Kuo A."/>
            <person name="LaButti K."/>
            <person name="Drula E."/>
            <person name="Barry K."/>
            <person name="Clum A."/>
            <person name="Lipzen A."/>
            <person name="Mousain D."/>
            <person name="Ng V."/>
            <person name="Wang R."/>
            <person name="Wang X."/>
            <person name="Dai Y."/>
            <person name="Henrissat B."/>
            <person name="Grigoriev I.V."/>
            <person name="Guerin-Laguette A."/>
            <person name="Yu F."/>
            <person name="Martin F.M."/>
        </authorList>
    </citation>
    <scope>NUCLEOTIDE SEQUENCE</scope>
    <source>
        <strain evidence="1">QP</strain>
    </source>
</reference>
<proteinExistence type="predicted"/>
<evidence type="ECO:0000313" key="1">
    <source>
        <dbReference type="EMBL" id="KAH8984043.1"/>
    </source>
</evidence>
<dbReference type="AlphaFoldDB" id="A0AAD4LEE9"/>
<keyword evidence="2" id="KW-1185">Reference proteome</keyword>
<accession>A0AAD4LEE9</accession>
<evidence type="ECO:0000313" key="2">
    <source>
        <dbReference type="Proteomes" id="UP001201163"/>
    </source>
</evidence>